<organism evidence="2 3">
    <name type="scientific">Pararhodobacter marinus</name>
    <dbReference type="NCBI Taxonomy" id="2184063"/>
    <lineage>
        <taxon>Bacteria</taxon>
        <taxon>Pseudomonadati</taxon>
        <taxon>Pseudomonadota</taxon>
        <taxon>Alphaproteobacteria</taxon>
        <taxon>Rhodobacterales</taxon>
        <taxon>Paracoccaceae</taxon>
        <taxon>Pararhodobacter</taxon>
    </lineage>
</organism>
<gene>
    <name evidence="2" type="ORF">C4N9_09285</name>
</gene>
<dbReference type="OrthoDB" id="7961152at2"/>
<protein>
    <recommendedName>
        <fullName evidence="1">DUF6455 domain-containing protein</fullName>
    </recommendedName>
</protein>
<dbReference type="RefSeq" id="WP_109533050.1">
    <property type="nucleotide sequence ID" value="NZ_CAXPUO010000094.1"/>
</dbReference>
<feature type="domain" description="DUF6455" evidence="1">
    <location>
        <begin position="1"/>
        <end position="83"/>
    </location>
</feature>
<accession>A0A2U2CAY5</accession>
<dbReference type="EMBL" id="QEYD01000005">
    <property type="protein sequence ID" value="PWE29001.1"/>
    <property type="molecule type" value="Genomic_DNA"/>
</dbReference>
<keyword evidence="3" id="KW-1185">Reference proteome</keyword>
<proteinExistence type="predicted"/>
<dbReference type="Proteomes" id="UP000244940">
    <property type="component" value="Unassembled WGS sequence"/>
</dbReference>
<evidence type="ECO:0000259" key="1">
    <source>
        <dbReference type="Pfam" id="PF20056"/>
    </source>
</evidence>
<dbReference type="Pfam" id="PF20056">
    <property type="entry name" value="DUF6455"/>
    <property type="match status" value="1"/>
</dbReference>
<dbReference type="GeneID" id="94365081"/>
<reference evidence="2 3" key="1">
    <citation type="submission" date="2018-05" db="EMBL/GenBank/DDBJ databases">
        <title>Pararhodobacter marina sp. nov., isolated from deep-sea water of the Indian Ocean.</title>
        <authorList>
            <person name="Lai Q.Sr."/>
            <person name="Liu X."/>
            <person name="Shao Z."/>
        </authorList>
    </citation>
    <scope>NUCLEOTIDE SEQUENCE [LARGE SCALE GENOMIC DNA]</scope>
    <source>
        <strain evidence="2 3">CIC4N-9</strain>
    </source>
</reference>
<name>A0A2U2CAY5_9RHOB</name>
<comment type="caution">
    <text evidence="2">The sequence shown here is derived from an EMBL/GenBank/DDBJ whole genome shotgun (WGS) entry which is preliminary data.</text>
</comment>
<evidence type="ECO:0000313" key="2">
    <source>
        <dbReference type="EMBL" id="PWE29001.1"/>
    </source>
</evidence>
<evidence type="ECO:0000313" key="3">
    <source>
        <dbReference type="Proteomes" id="UP000244940"/>
    </source>
</evidence>
<dbReference type="InterPro" id="IPR045601">
    <property type="entry name" value="DUF6455"/>
</dbReference>
<sequence>MGFLKKLDQHSDLIGSMAETVHADLAEALMFGRIQGQELRNAVLVCMGCEGSGDCRNWMDAHGHDADTPPAYCRNSGMLARAKSH</sequence>
<dbReference type="AlphaFoldDB" id="A0A2U2CAY5"/>